<dbReference type="Pfam" id="PF01963">
    <property type="entry name" value="TraB_PrgY_gumN"/>
    <property type="match status" value="1"/>
</dbReference>
<dbReference type="InterPro" id="IPR002816">
    <property type="entry name" value="TraB/PrgY/GumN_fam"/>
</dbReference>
<gene>
    <name evidence="3" type="ORF">ATSB10_32600</name>
</gene>
<proteinExistence type="predicted"/>
<accession>A0A160N4Q7</accession>
<dbReference type="EMBL" id="CP014841">
    <property type="protein sequence ID" value="AND70714.1"/>
    <property type="molecule type" value="Genomic_DNA"/>
</dbReference>
<name>A0A160N4Q7_9GAMM</name>
<feature type="signal peptide" evidence="2">
    <location>
        <begin position="1"/>
        <end position="20"/>
    </location>
</feature>
<sequence length="352" mass="38025">MPRMHVLLFSSLLVATPLVAQELPAPPSTADIPVLAAVTVSGVQPGPGLWKVSKGDHVLWLLGTTSALPEHMQWRSDEVERIVADSQEVIRAPRVKFKLDVGFFGKLFLLPSAFGARKNPDGKTLDQVLSAPLYARWSALKARYIGRDHGIERWRPIFAGIELYRKALKQSGLRSGGQIEDTVEGLAKRHGVKIVDATYQVEIKDPRGAIKAFKTAGPEDTECFSRTLDSVEHDLPAMAERANAWSTGDIATLRRLPDSRFRNACADALTESGFARQLGISDLPARVDATWLAAARKALANDTQALAVLSMDQLLASGSYLDALKAEGYSVQAPEGDVAESPAPAASVAAPR</sequence>
<evidence type="ECO:0000313" key="3">
    <source>
        <dbReference type="EMBL" id="AND70714.1"/>
    </source>
</evidence>
<dbReference type="STRING" id="445710.ATSB10_32600"/>
<organism evidence="3 4">
    <name type="scientific">Dyella thiooxydans</name>
    <dbReference type="NCBI Taxonomy" id="445710"/>
    <lineage>
        <taxon>Bacteria</taxon>
        <taxon>Pseudomonadati</taxon>
        <taxon>Pseudomonadota</taxon>
        <taxon>Gammaproteobacteria</taxon>
        <taxon>Lysobacterales</taxon>
        <taxon>Rhodanobacteraceae</taxon>
        <taxon>Dyella</taxon>
    </lineage>
</organism>
<keyword evidence="4" id="KW-1185">Reference proteome</keyword>
<dbReference type="AlphaFoldDB" id="A0A160N4Q7"/>
<reference evidence="3 4" key="1">
    <citation type="submission" date="2016-02" db="EMBL/GenBank/DDBJ databases">
        <title>Complete genome sequencing and analysis of ATSB10, Dyella thiooxydans isolated from rhizosphere soil of sunflower (Helianthus annuus L.).</title>
        <authorList>
            <person name="Lee Y."/>
            <person name="Hwangbo K."/>
            <person name="Chung H."/>
            <person name="Yoo J."/>
            <person name="Kim K.Y."/>
            <person name="Sa T.M."/>
            <person name="Um Y."/>
            <person name="Madhaiyan M."/>
        </authorList>
    </citation>
    <scope>NUCLEOTIDE SEQUENCE [LARGE SCALE GENOMIC DNA]</scope>
    <source>
        <strain evidence="3 4">ATSB10</strain>
    </source>
</reference>
<protein>
    <recommendedName>
        <fullName evidence="5">Polysaccharide biosynthesis protein GumN</fullName>
    </recommendedName>
</protein>
<dbReference type="PATRIC" id="fig|445710.3.peg.3261"/>
<dbReference type="Proteomes" id="UP000077255">
    <property type="component" value="Chromosome"/>
</dbReference>
<feature type="region of interest" description="Disordered" evidence="1">
    <location>
        <begin position="332"/>
        <end position="352"/>
    </location>
</feature>
<dbReference type="RefSeq" id="WP_063673711.1">
    <property type="nucleotide sequence ID" value="NZ_CP014841.1"/>
</dbReference>
<keyword evidence="2" id="KW-0732">Signal</keyword>
<dbReference type="KEGG" id="dtx:ATSB10_32600"/>
<evidence type="ECO:0000313" key="4">
    <source>
        <dbReference type="Proteomes" id="UP000077255"/>
    </source>
</evidence>
<dbReference type="CDD" id="cd14788">
    <property type="entry name" value="GumN"/>
    <property type="match status" value="1"/>
</dbReference>
<evidence type="ECO:0000256" key="1">
    <source>
        <dbReference type="SAM" id="MobiDB-lite"/>
    </source>
</evidence>
<evidence type="ECO:0008006" key="5">
    <source>
        <dbReference type="Google" id="ProtNLM"/>
    </source>
</evidence>
<feature type="compositionally biased region" description="Low complexity" evidence="1">
    <location>
        <begin position="339"/>
        <end position="352"/>
    </location>
</feature>
<evidence type="ECO:0000256" key="2">
    <source>
        <dbReference type="SAM" id="SignalP"/>
    </source>
</evidence>
<feature type="chain" id="PRO_5007818706" description="Polysaccharide biosynthesis protein GumN" evidence="2">
    <location>
        <begin position="21"/>
        <end position="352"/>
    </location>
</feature>